<dbReference type="AlphaFoldDB" id="A0A3B0YQP7"/>
<dbReference type="InterPro" id="IPR019257">
    <property type="entry name" value="MeTrfase_dom"/>
</dbReference>
<dbReference type="PANTHER" id="PTHR43397">
    <property type="entry name" value="ERGOTHIONEINE BIOSYNTHESIS PROTEIN 1"/>
    <property type="match status" value="1"/>
</dbReference>
<proteinExistence type="predicted"/>
<evidence type="ECO:0000259" key="3">
    <source>
        <dbReference type="Pfam" id="PF10017"/>
    </source>
</evidence>
<evidence type="ECO:0000256" key="2">
    <source>
        <dbReference type="ARBA" id="ARBA00022679"/>
    </source>
</evidence>
<protein>
    <recommendedName>
        <fullName evidence="3">Histidine-specific methyltransferase SAM-dependent domain-containing protein</fullName>
    </recommendedName>
</protein>
<reference evidence="4" key="1">
    <citation type="submission" date="2018-06" db="EMBL/GenBank/DDBJ databases">
        <authorList>
            <person name="Zhirakovskaya E."/>
        </authorList>
    </citation>
    <scope>NUCLEOTIDE SEQUENCE</scope>
</reference>
<gene>
    <name evidence="4" type="ORF">MNBD_GAMMA14-276</name>
</gene>
<evidence type="ECO:0000313" key="4">
    <source>
        <dbReference type="EMBL" id="VAW79030.1"/>
    </source>
</evidence>
<dbReference type="SUPFAM" id="SSF53335">
    <property type="entry name" value="S-adenosyl-L-methionine-dependent methyltransferases"/>
    <property type="match status" value="1"/>
</dbReference>
<dbReference type="Pfam" id="PF10017">
    <property type="entry name" value="Methyltransf_33"/>
    <property type="match status" value="1"/>
</dbReference>
<dbReference type="GO" id="GO:0032259">
    <property type="term" value="P:methylation"/>
    <property type="evidence" value="ECO:0007669"/>
    <property type="project" value="UniProtKB-KW"/>
</dbReference>
<dbReference type="PIRSF" id="PIRSF018005">
    <property type="entry name" value="UCP018005"/>
    <property type="match status" value="1"/>
</dbReference>
<feature type="domain" description="Histidine-specific methyltransferase SAM-dependent" evidence="3">
    <location>
        <begin position="23"/>
        <end position="320"/>
    </location>
</feature>
<name>A0A3B0YQP7_9ZZZZ</name>
<dbReference type="InterPro" id="IPR017804">
    <property type="entry name" value="MeTrfase_EgtD-like"/>
</dbReference>
<organism evidence="4">
    <name type="scientific">hydrothermal vent metagenome</name>
    <dbReference type="NCBI Taxonomy" id="652676"/>
    <lineage>
        <taxon>unclassified sequences</taxon>
        <taxon>metagenomes</taxon>
        <taxon>ecological metagenomes</taxon>
    </lineage>
</organism>
<dbReference type="NCBIfam" id="TIGR03438">
    <property type="entry name" value="egtD_ergothio"/>
    <property type="match status" value="1"/>
</dbReference>
<dbReference type="EMBL" id="UOFM01000291">
    <property type="protein sequence ID" value="VAW79030.1"/>
    <property type="molecule type" value="Genomic_DNA"/>
</dbReference>
<dbReference type="InterPro" id="IPR029063">
    <property type="entry name" value="SAM-dependent_MTases_sf"/>
</dbReference>
<dbReference type="PANTHER" id="PTHR43397:SF1">
    <property type="entry name" value="ERGOTHIONEINE BIOSYNTHESIS PROTEIN 1"/>
    <property type="match status" value="1"/>
</dbReference>
<accession>A0A3B0YQP7</accession>
<sequence>MTQPLTERLLFHDMEPDTSCLYDDVVNGLSRKPRSIPPKYFYDEQGSRLFDAICETLEYYPTRTEISIIKENLGEICAYLGKECILIEPGSGASQKVRLLLDALEPHTYVPLDISSNYLYSIARNLVSEYPRLNVVAACVDYTAPINLPDYLPHKRRVAFFPGSSIGNFEPEEAVLFLNNVLNLVRPDGCLLVGVDLKKSPDTLNRAYNDAQGITAAFNLNILTHINRELNTDFNIDGFEHKAFYNELPGRVEMHLVSKTSQAVTLGGKVFEFKRGESIHTENSYKYSVSEFHSLARRAGFSTERTWTDRNGLFSIHYLKGS</sequence>
<dbReference type="InterPro" id="IPR035094">
    <property type="entry name" value="EgtD"/>
</dbReference>
<dbReference type="InterPro" id="IPR051128">
    <property type="entry name" value="EgtD_Methyltrsf_superfamily"/>
</dbReference>
<keyword evidence="2" id="KW-0808">Transferase</keyword>
<keyword evidence="1" id="KW-0489">Methyltransferase</keyword>
<evidence type="ECO:0000256" key="1">
    <source>
        <dbReference type="ARBA" id="ARBA00022603"/>
    </source>
</evidence>
<dbReference type="Gene3D" id="3.40.50.150">
    <property type="entry name" value="Vaccinia Virus protein VP39"/>
    <property type="match status" value="1"/>
</dbReference>
<dbReference type="GO" id="GO:0008168">
    <property type="term" value="F:methyltransferase activity"/>
    <property type="evidence" value="ECO:0007669"/>
    <property type="project" value="UniProtKB-KW"/>
</dbReference>